<dbReference type="Proteomes" id="UP000013638">
    <property type="component" value="Unassembled WGS sequence"/>
</dbReference>
<dbReference type="EMBL" id="ASDZ01000036">
    <property type="protein sequence ID" value="EOK09353.1"/>
    <property type="molecule type" value="Genomic_DNA"/>
</dbReference>
<protein>
    <recommendedName>
        <fullName evidence="3">WxL domain-containing protein</fullName>
    </recommendedName>
</protein>
<keyword evidence="2" id="KW-0732">Signal</keyword>
<name>R3HV53_ENTFL</name>
<dbReference type="InterPro" id="IPR027994">
    <property type="entry name" value="WxL_dom"/>
</dbReference>
<sequence>MKKKLLASLLVSSAVVGASLAPLSAQAVTTGNTPVQVEFGGGKLPDGEGDSGKDPDPDTSNTDFDLLYIPHKFFFPKTAISADTDLSALSTAIIARYGVGDLRGTKDGWHVTATIPEMANGEEKLTGTFSFTQSGYIVTYDEERNSFKPDLGSDFNSNPAAPEFLAARSITIGGGATLVGNAVSGKGQGMWGVTLTNKYLNITTPYQQLKAGTYTGDVTWNLVAGPSI</sequence>
<evidence type="ECO:0000259" key="3">
    <source>
        <dbReference type="Pfam" id="PF13731"/>
    </source>
</evidence>
<feature type="signal peptide" evidence="2">
    <location>
        <begin position="1"/>
        <end position="27"/>
    </location>
</feature>
<dbReference type="AlphaFoldDB" id="R3HV53"/>
<dbReference type="HOGENOM" id="CLU_102884_0_0_9"/>
<accession>R3HV53</accession>
<feature type="domain" description="WxL" evidence="3">
    <location>
        <begin position="29"/>
        <end position="226"/>
    </location>
</feature>
<dbReference type="RefSeq" id="WP_010706991.1">
    <property type="nucleotide sequence ID" value="NZ_KB944868.1"/>
</dbReference>
<comment type="caution">
    <text evidence="4">The sequence shown here is derived from an EMBL/GenBank/DDBJ whole genome shotgun (WGS) entry which is preliminary data.</text>
</comment>
<evidence type="ECO:0000256" key="1">
    <source>
        <dbReference type="SAM" id="MobiDB-lite"/>
    </source>
</evidence>
<gene>
    <name evidence="4" type="ORF">WOU_02829</name>
</gene>
<feature type="region of interest" description="Disordered" evidence="1">
    <location>
        <begin position="34"/>
        <end position="61"/>
    </location>
</feature>
<evidence type="ECO:0000313" key="4">
    <source>
        <dbReference type="EMBL" id="EOK09353.1"/>
    </source>
</evidence>
<reference evidence="4 5" key="1">
    <citation type="submission" date="2013-02" db="EMBL/GenBank/DDBJ databases">
        <title>The Genome Sequence of Enterococcus faecalis ATCC_6055.</title>
        <authorList>
            <consortium name="The Broad Institute Genome Sequencing Platform"/>
            <consortium name="The Broad Institute Genome Sequencing Center for Infectious Disease"/>
            <person name="Earl A.M."/>
            <person name="Gilmore M.S."/>
            <person name="Lebreton F."/>
            <person name="Walker B."/>
            <person name="Young S.K."/>
            <person name="Zeng Q."/>
            <person name="Gargeya S."/>
            <person name="Fitzgerald M."/>
            <person name="Haas B."/>
            <person name="Abouelleil A."/>
            <person name="Alvarado L."/>
            <person name="Arachchi H.M."/>
            <person name="Berlin A.M."/>
            <person name="Chapman S.B."/>
            <person name="Dewar J."/>
            <person name="Goldberg J."/>
            <person name="Griggs A."/>
            <person name="Gujja S."/>
            <person name="Hansen M."/>
            <person name="Howarth C."/>
            <person name="Imamovic A."/>
            <person name="Larimer J."/>
            <person name="McCowan C."/>
            <person name="Murphy C."/>
            <person name="Neiman D."/>
            <person name="Pearson M."/>
            <person name="Priest M."/>
            <person name="Roberts A."/>
            <person name="Saif S."/>
            <person name="Shea T."/>
            <person name="Sisk P."/>
            <person name="Sykes S."/>
            <person name="Wortman J."/>
            <person name="Nusbaum C."/>
            <person name="Birren B."/>
        </authorList>
    </citation>
    <scope>NUCLEOTIDE SEQUENCE [LARGE SCALE GENOMIC DNA]</scope>
    <source>
        <strain evidence="4 5">ATCC 6055</strain>
    </source>
</reference>
<proteinExistence type="predicted"/>
<organism evidence="4 5">
    <name type="scientific">Enterococcus faecalis ATCC 6055</name>
    <dbReference type="NCBI Taxonomy" id="1169311"/>
    <lineage>
        <taxon>Bacteria</taxon>
        <taxon>Bacillati</taxon>
        <taxon>Bacillota</taxon>
        <taxon>Bacilli</taxon>
        <taxon>Lactobacillales</taxon>
        <taxon>Enterococcaceae</taxon>
        <taxon>Enterococcus</taxon>
    </lineage>
</organism>
<dbReference type="PATRIC" id="fig|1169311.3.peg.2791"/>
<feature type="chain" id="PRO_5004359454" description="WxL domain-containing protein" evidence="2">
    <location>
        <begin position="28"/>
        <end position="228"/>
    </location>
</feature>
<dbReference type="Pfam" id="PF13731">
    <property type="entry name" value="WxL"/>
    <property type="match status" value="1"/>
</dbReference>
<evidence type="ECO:0000313" key="5">
    <source>
        <dbReference type="Proteomes" id="UP000013638"/>
    </source>
</evidence>
<evidence type="ECO:0000256" key="2">
    <source>
        <dbReference type="SAM" id="SignalP"/>
    </source>
</evidence>